<dbReference type="Proteomes" id="UP000627781">
    <property type="component" value="Unassembled WGS sequence"/>
</dbReference>
<reference evidence="8 9" key="1">
    <citation type="submission" date="2020-08" db="EMBL/GenBank/DDBJ databases">
        <title>A Genomic Blueprint of the Chicken Gut Microbiome.</title>
        <authorList>
            <person name="Gilroy R."/>
            <person name="Ravi A."/>
            <person name="Getino M."/>
            <person name="Pursley I."/>
            <person name="Horton D.L."/>
            <person name="Alikhan N.-F."/>
            <person name="Baker D."/>
            <person name="Gharbi K."/>
            <person name="Hall N."/>
            <person name="Watson M."/>
            <person name="Adriaenssens E.M."/>
            <person name="Foster-Nyarko E."/>
            <person name="Jarju S."/>
            <person name="Secka A."/>
            <person name="Antonio M."/>
            <person name="Oren A."/>
            <person name="Chaudhuri R."/>
            <person name="La Ragione R.M."/>
            <person name="Hildebrand F."/>
            <person name="Pallen M.J."/>
        </authorList>
    </citation>
    <scope>NUCLEOTIDE SEQUENCE [LARGE SCALE GENOMIC DNA]</scope>
    <source>
        <strain evidence="8 9">Sa3CVN1</strain>
    </source>
</reference>
<evidence type="ECO:0000256" key="4">
    <source>
        <dbReference type="ARBA" id="ARBA00022989"/>
    </source>
</evidence>
<dbReference type="SUPFAM" id="SSF54523">
    <property type="entry name" value="Pili subunits"/>
    <property type="match status" value="1"/>
</dbReference>
<comment type="subcellular location">
    <subcellularLocation>
        <location evidence="1">Membrane</location>
        <topology evidence="1">Single-pass membrane protein</topology>
    </subcellularLocation>
</comment>
<protein>
    <submittedName>
        <fullName evidence="8">Prepilin-type N-terminal cleavage/methylation domain-containing protein</fullName>
    </submittedName>
</protein>
<evidence type="ECO:0000313" key="9">
    <source>
        <dbReference type="Proteomes" id="UP000627781"/>
    </source>
</evidence>
<dbReference type="Gene3D" id="3.30.700.10">
    <property type="entry name" value="Glycoprotein, Type 4 Pilin"/>
    <property type="match status" value="1"/>
</dbReference>
<evidence type="ECO:0000256" key="6">
    <source>
        <dbReference type="SAM" id="MobiDB-lite"/>
    </source>
</evidence>
<keyword evidence="4 7" id="KW-1133">Transmembrane helix</keyword>
<dbReference type="InterPro" id="IPR002416">
    <property type="entry name" value="T2SS_protein-GspH"/>
</dbReference>
<proteinExistence type="predicted"/>
<dbReference type="NCBIfam" id="TIGR02532">
    <property type="entry name" value="IV_pilin_GFxxxE"/>
    <property type="match status" value="1"/>
</dbReference>
<dbReference type="InterPro" id="IPR012902">
    <property type="entry name" value="N_methyl_site"/>
</dbReference>
<evidence type="ECO:0000256" key="3">
    <source>
        <dbReference type="ARBA" id="ARBA00022692"/>
    </source>
</evidence>
<gene>
    <name evidence="8" type="ORF">H9661_09950</name>
</gene>
<feature type="compositionally biased region" description="Polar residues" evidence="6">
    <location>
        <begin position="134"/>
        <end position="143"/>
    </location>
</feature>
<evidence type="ECO:0000256" key="5">
    <source>
        <dbReference type="ARBA" id="ARBA00023136"/>
    </source>
</evidence>
<dbReference type="Pfam" id="PF07963">
    <property type="entry name" value="N_methyl"/>
    <property type="match status" value="1"/>
</dbReference>
<keyword evidence="3 7" id="KW-0812">Transmembrane</keyword>
<evidence type="ECO:0000256" key="1">
    <source>
        <dbReference type="ARBA" id="ARBA00004167"/>
    </source>
</evidence>
<sequence>MKKKRGKGFTLIELIIVIAIIAILAALIIPKFGDIKEKANAKADISNAKNIQSAAVVFDEENPKAITTTWQALSAVTDSNGKTLENSLQSVPKAKAKDYKDSDFYVEKDANGDIIVGVKKSASGSSEEEIYPSAGTNTPYKLD</sequence>
<dbReference type="PANTHER" id="PTHR30093:SF44">
    <property type="entry name" value="TYPE II SECRETION SYSTEM CORE PROTEIN G"/>
    <property type="match status" value="1"/>
</dbReference>
<keyword evidence="9" id="KW-1185">Reference proteome</keyword>
<dbReference type="InterPro" id="IPR045584">
    <property type="entry name" value="Pilin-like"/>
</dbReference>
<comment type="caution">
    <text evidence="8">The sequence shown here is derived from an EMBL/GenBank/DDBJ whole genome shotgun (WGS) entry which is preliminary data.</text>
</comment>
<dbReference type="PRINTS" id="PR00885">
    <property type="entry name" value="BCTERIALGSPH"/>
</dbReference>
<feature type="region of interest" description="Disordered" evidence="6">
    <location>
        <begin position="120"/>
        <end position="143"/>
    </location>
</feature>
<keyword evidence="5 7" id="KW-0472">Membrane</keyword>
<keyword evidence="2" id="KW-0488">Methylation</keyword>
<organism evidence="8 9">
    <name type="scientific">Clostridium cibarium</name>
    <dbReference type="NCBI Taxonomy" id="2762247"/>
    <lineage>
        <taxon>Bacteria</taxon>
        <taxon>Bacillati</taxon>
        <taxon>Bacillota</taxon>
        <taxon>Clostridia</taxon>
        <taxon>Eubacteriales</taxon>
        <taxon>Clostridiaceae</taxon>
        <taxon>Clostridium</taxon>
    </lineage>
</organism>
<evidence type="ECO:0000256" key="7">
    <source>
        <dbReference type="SAM" id="Phobius"/>
    </source>
</evidence>
<dbReference type="EMBL" id="JACSRA010000013">
    <property type="protein sequence ID" value="MBD7911679.1"/>
    <property type="molecule type" value="Genomic_DNA"/>
</dbReference>
<dbReference type="PROSITE" id="PS00409">
    <property type="entry name" value="PROKAR_NTER_METHYL"/>
    <property type="match status" value="1"/>
</dbReference>
<dbReference type="PANTHER" id="PTHR30093">
    <property type="entry name" value="GENERAL SECRETION PATHWAY PROTEIN G"/>
    <property type="match status" value="1"/>
</dbReference>
<evidence type="ECO:0000256" key="2">
    <source>
        <dbReference type="ARBA" id="ARBA00022481"/>
    </source>
</evidence>
<evidence type="ECO:0000313" key="8">
    <source>
        <dbReference type="EMBL" id="MBD7911679.1"/>
    </source>
</evidence>
<feature type="transmembrane region" description="Helical" evidence="7">
    <location>
        <begin position="9"/>
        <end position="29"/>
    </location>
</feature>
<accession>A0ABR8PU75</accession>
<name>A0ABR8PU75_9CLOT</name>